<accession>A0A4Z2H432</accession>
<reference evidence="1 2" key="1">
    <citation type="submission" date="2019-03" db="EMBL/GenBank/DDBJ databases">
        <title>First draft genome of Liparis tanakae, snailfish: a comprehensive survey of snailfish specific genes.</title>
        <authorList>
            <person name="Kim W."/>
            <person name="Song I."/>
            <person name="Jeong J.-H."/>
            <person name="Kim D."/>
            <person name="Kim S."/>
            <person name="Ryu S."/>
            <person name="Song J.Y."/>
            <person name="Lee S.K."/>
        </authorList>
    </citation>
    <scope>NUCLEOTIDE SEQUENCE [LARGE SCALE GENOMIC DNA]</scope>
    <source>
        <tissue evidence="1">Muscle</tissue>
    </source>
</reference>
<gene>
    <name evidence="1" type="ORF">EYF80_029209</name>
</gene>
<organism evidence="1 2">
    <name type="scientific">Liparis tanakae</name>
    <name type="common">Tanaka's snailfish</name>
    <dbReference type="NCBI Taxonomy" id="230148"/>
    <lineage>
        <taxon>Eukaryota</taxon>
        <taxon>Metazoa</taxon>
        <taxon>Chordata</taxon>
        <taxon>Craniata</taxon>
        <taxon>Vertebrata</taxon>
        <taxon>Euteleostomi</taxon>
        <taxon>Actinopterygii</taxon>
        <taxon>Neopterygii</taxon>
        <taxon>Teleostei</taxon>
        <taxon>Neoteleostei</taxon>
        <taxon>Acanthomorphata</taxon>
        <taxon>Eupercaria</taxon>
        <taxon>Perciformes</taxon>
        <taxon>Cottioidei</taxon>
        <taxon>Cottales</taxon>
        <taxon>Liparidae</taxon>
        <taxon>Liparis</taxon>
    </lineage>
</organism>
<proteinExistence type="predicted"/>
<dbReference type="AlphaFoldDB" id="A0A4Z2H432"/>
<name>A0A4Z2H432_9TELE</name>
<dbReference type="Proteomes" id="UP000314294">
    <property type="component" value="Unassembled WGS sequence"/>
</dbReference>
<dbReference type="EMBL" id="SRLO01000331">
    <property type="protein sequence ID" value="TNN60608.1"/>
    <property type="molecule type" value="Genomic_DNA"/>
</dbReference>
<protein>
    <submittedName>
        <fullName evidence="1">Uncharacterized protein</fullName>
    </submittedName>
</protein>
<sequence>MPSGMEMCFWCVGLLYQRSPVGGGNLGRLSLTEWSYCSLEVPGWIPDVPIVEVSSSKTLNPQLLPRRFTAP</sequence>
<keyword evidence="2" id="KW-1185">Reference proteome</keyword>
<comment type="caution">
    <text evidence="1">The sequence shown here is derived from an EMBL/GenBank/DDBJ whole genome shotgun (WGS) entry which is preliminary data.</text>
</comment>
<evidence type="ECO:0000313" key="1">
    <source>
        <dbReference type="EMBL" id="TNN60608.1"/>
    </source>
</evidence>
<evidence type="ECO:0000313" key="2">
    <source>
        <dbReference type="Proteomes" id="UP000314294"/>
    </source>
</evidence>